<evidence type="ECO:0000313" key="3">
    <source>
        <dbReference type="EMBL" id="TMM50075.1"/>
    </source>
</evidence>
<dbReference type="RefSeq" id="WP_138615636.1">
    <property type="nucleotide sequence ID" value="NZ_VCAO01000001.1"/>
</dbReference>
<accession>A0A5S3PBD9</accession>
<evidence type="ECO:0000256" key="1">
    <source>
        <dbReference type="ARBA" id="ARBA00022827"/>
    </source>
</evidence>
<dbReference type="SUPFAM" id="SSF56176">
    <property type="entry name" value="FAD-binding/transporter-associated domain-like"/>
    <property type="match status" value="1"/>
</dbReference>
<protein>
    <submittedName>
        <fullName evidence="3">FAD-binding protein</fullName>
    </submittedName>
</protein>
<feature type="domain" description="FAD-binding PCMH-type" evidence="2">
    <location>
        <begin position="32"/>
        <end position="196"/>
    </location>
</feature>
<dbReference type="InterPro" id="IPR036318">
    <property type="entry name" value="FAD-bd_PCMH-like_sf"/>
</dbReference>
<dbReference type="Proteomes" id="UP000309668">
    <property type="component" value="Unassembled WGS sequence"/>
</dbReference>
<dbReference type="OrthoDB" id="9800184at2"/>
<dbReference type="InterPro" id="IPR016166">
    <property type="entry name" value="FAD-bd_PCMH"/>
</dbReference>
<name>A0A5S3PBD9_9SPHN</name>
<keyword evidence="4" id="KW-1185">Reference proteome</keyword>
<gene>
    <name evidence="3" type="ORF">FEV51_02455</name>
</gene>
<keyword evidence="1" id="KW-0285">Flavoprotein</keyword>
<dbReference type="PANTHER" id="PTHR43762:SF1">
    <property type="entry name" value="D-ARABINONO-1,4-LACTONE OXIDASE"/>
    <property type="match status" value="1"/>
</dbReference>
<dbReference type="InterPro" id="IPR016169">
    <property type="entry name" value="FAD-bd_PCMH_sub2"/>
</dbReference>
<dbReference type="Pfam" id="PF01565">
    <property type="entry name" value="FAD_binding_4"/>
    <property type="match status" value="1"/>
</dbReference>
<sequence length="489" mass="54529">MLKSVERALRNRKVAKGEGKAGLRRIYSWMHVFRGDAEACIPATEAELASKVREGGFSCIGKAHSYNGVQVVPRVNAMMMREGGLTTLAYDPQSHIATVGASVSIEELKRFLLTKDRRMLNSGNYMQQTVIGALLTGTHGYGAEPVMAHGLVSLTFLDGDGLRVRLTRNDPDFRYVALSFGVIAPIIEVELRTAPLEAFESVAHITRLSKKRLLQNGAVASSWAAVPYSSAADPMIMLHTLTPCEEAERLPDYKSRIFSGGWLAEVFLKHYWAFDRFFPSARRKMQHFVDRLDITKRQSVITDPHDLDYLYDPQPGLMNERGPDVLRGVFSTTHTAYNLAFHVPLDRAEAVVKFIMLEVEGLRDLGFYLKSLIGVRELEGSSHLPFAANFKGPVAAIDLFADPRDYAWLERIQRQVMQYEPDTRPHFGKSALVPGFRAALGEDELARLFAIHCKHYPQQRLIFNESVRGLLDVGRPTAGNAVAEAALAV</sequence>
<reference evidence="3 4" key="1">
    <citation type="submission" date="2019-05" db="EMBL/GenBank/DDBJ databases">
        <title>Erythrobacter marisflavi sp. nov., isolated from isolated from water of an estuary environment.</title>
        <authorList>
            <person name="Yoon J.-H."/>
        </authorList>
    </citation>
    <scope>NUCLEOTIDE SEQUENCE [LARGE SCALE GENOMIC DNA]</scope>
    <source>
        <strain evidence="3 4">KEM-5</strain>
    </source>
</reference>
<evidence type="ECO:0000259" key="2">
    <source>
        <dbReference type="PROSITE" id="PS51387"/>
    </source>
</evidence>
<dbReference type="EMBL" id="VCAO01000001">
    <property type="protein sequence ID" value="TMM50075.1"/>
    <property type="molecule type" value="Genomic_DNA"/>
</dbReference>
<organism evidence="3 4">
    <name type="scientific">Qipengyuania marisflavi</name>
    <dbReference type="NCBI Taxonomy" id="2486356"/>
    <lineage>
        <taxon>Bacteria</taxon>
        <taxon>Pseudomonadati</taxon>
        <taxon>Pseudomonadota</taxon>
        <taxon>Alphaproteobacteria</taxon>
        <taxon>Sphingomonadales</taxon>
        <taxon>Erythrobacteraceae</taxon>
        <taxon>Qipengyuania</taxon>
    </lineage>
</organism>
<dbReference type="PANTHER" id="PTHR43762">
    <property type="entry name" value="L-GULONOLACTONE OXIDASE"/>
    <property type="match status" value="1"/>
</dbReference>
<keyword evidence="1" id="KW-0274">FAD</keyword>
<dbReference type="AlphaFoldDB" id="A0A5S3PBD9"/>
<comment type="caution">
    <text evidence="3">The sequence shown here is derived from an EMBL/GenBank/DDBJ whole genome shotgun (WGS) entry which is preliminary data.</text>
</comment>
<dbReference type="InterPro" id="IPR006094">
    <property type="entry name" value="Oxid_FAD_bind_N"/>
</dbReference>
<dbReference type="GO" id="GO:0071949">
    <property type="term" value="F:FAD binding"/>
    <property type="evidence" value="ECO:0007669"/>
    <property type="project" value="InterPro"/>
</dbReference>
<evidence type="ECO:0000313" key="4">
    <source>
        <dbReference type="Proteomes" id="UP000309668"/>
    </source>
</evidence>
<dbReference type="GO" id="GO:0016899">
    <property type="term" value="F:oxidoreductase activity, acting on the CH-OH group of donors, oxygen as acceptor"/>
    <property type="evidence" value="ECO:0007669"/>
    <property type="project" value="InterPro"/>
</dbReference>
<dbReference type="InterPro" id="IPR010031">
    <property type="entry name" value="FAD_lactone_oxidase-like"/>
</dbReference>
<dbReference type="PROSITE" id="PS51387">
    <property type="entry name" value="FAD_PCMH"/>
    <property type="match status" value="1"/>
</dbReference>
<dbReference type="Gene3D" id="3.30.465.10">
    <property type="match status" value="1"/>
</dbReference>
<proteinExistence type="predicted"/>